<organism evidence="1 2">
    <name type="scientific">Cardiobacterium hominis (strain ATCC 15826 / DSM 8339 / NCTC 10426 / 6573)</name>
    <dbReference type="NCBI Taxonomy" id="638300"/>
    <lineage>
        <taxon>Bacteria</taxon>
        <taxon>Pseudomonadati</taxon>
        <taxon>Pseudomonadota</taxon>
        <taxon>Gammaproteobacteria</taxon>
        <taxon>Cardiobacteriales</taxon>
        <taxon>Cardiobacteriaceae</taxon>
        <taxon>Cardiobacterium</taxon>
    </lineage>
</organism>
<keyword evidence="2" id="KW-1185">Reference proteome</keyword>
<dbReference type="EMBL" id="ACKY01000105">
    <property type="protein sequence ID" value="EEV87945.1"/>
    <property type="molecule type" value="Genomic_DNA"/>
</dbReference>
<dbReference type="HOGENOM" id="CLU_2859442_0_0_6"/>
<name>C8NBL0_CARH6</name>
<sequence>MVRVGWNAVRRINAGSAYPLHAFIPLGGNPGIQVLSRLAAIQESILSRLAAIQEPRFYPAWRAQ</sequence>
<gene>
    <name evidence="1" type="ORF">HMPREF0198_1888</name>
</gene>
<evidence type="ECO:0000313" key="1">
    <source>
        <dbReference type="EMBL" id="EEV87945.1"/>
    </source>
</evidence>
<comment type="caution">
    <text evidence="1">The sequence shown here is derived from an EMBL/GenBank/DDBJ whole genome shotgun (WGS) entry which is preliminary data.</text>
</comment>
<dbReference type="Proteomes" id="UP000004870">
    <property type="component" value="Unassembled WGS sequence"/>
</dbReference>
<protein>
    <submittedName>
        <fullName evidence="1">Uncharacterized protein</fullName>
    </submittedName>
</protein>
<reference evidence="1 2" key="1">
    <citation type="submission" date="2009-08" db="EMBL/GenBank/DDBJ databases">
        <authorList>
            <person name="Qin X."/>
            <person name="Bachman B."/>
            <person name="Battles P."/>
            <person name="Bell A."/>
            <person name="Bess C."/>
            <person name="Bickham C."/>
            <person name="Chaboub L."/>
            <person name="Chen D."/>
            <person name="Coyle M."/>
            <person name="Deiros D.R."/>
            <person name="Dinh H."/>
            <person name="Forbes L."/>
            <person name="Fowler G."/>
            <person name="Francisco L."/>
            <person name="Fu Q."/>
            <person name="Gubbala S."/>
            <person name="Hale W."/>
            <person name="Han Y."/>
            <person name="Hemphill L."/>
            <person name="Highlander S.K."/>
            <person name="Hirani K."/>
            <person name="Hogues M."/>
            <person name="Jackson L."/>
            <person name="Jakkamsetti A."/>
            <person name="Javaid M."/>
            <person name="Jiang H."/>
            <person name="Korchina V."/>
            <person name="Kovar C."/>
            <person name="Lara F."/>
            <person name="Lee S."/>
            <person name="Mata R."/>
            <person name="Mathew T."/>
            <person name="Moen C."/>
            <person name="Morales K."/>
            <person name="Munidasa M."/>
            <person name="Nazareth L."/>
            <person name="Ngo R."/>
            <person name="Nguyen L."/>
            <person name="Okwuonu G."/>
            <person name="Ongeri F."/>
            <person name="Patil S."/>
            <person name="Petrosino J."/>
            <person name="Pham C."/>
            <person name="Pham P."/>
            <person name="Pu L.-L."/>
            <person name="Puazo M."/>
            <person name="Raj R."/>
            <person name="Reid J."/>
            <person name="Rouhana J."/>
            <person name="Saada N."/>
            <person name="Shang Y."/>
            <person name="Simmons D."/>
            <person name="Thornton R."/>
            <person name="Warren J."/>
            <person name="Weissenberger G."/>
            <person name="Zhang J."/>
            <person name="Zhang L."/>
            <person name="Zhou C."/>
            <person name="Zhu D."/>
            <person name="Muzny D."/>
            <person name="Worley K."/>
            <person name="Gibbs R."/>
        </authorList>
    </citation>
    <scope>NUCLEOTIDE SEQUENCE [LARGE SCALE GENOMIC DNA]</scope>
    <source>
        <strain evidence="2">ATCC 15826 / DSM 8339 / NCTC 10426 / 6573</strain>
    </source>
</reference>
<dbReference type="AlphaFoldDB" id="C8NBL0"/>
<accession>C8NBL0</accession>
<proteinExistence type="predicted"/>
<evidence type="ECO:0000313" key="2">
    <source>
        <dbReference type="Proteomes" id="UP000004870"/>
    </source>
</evidence>